<keyword evidence="4" id="KW-0560">Oxidoreductase</keyword>
<dbReference type="Pfam" id="PF00067">
    <property type="entry name" value="p450"/>
    <property type="match status" value="1"/>
</dbReference>
<dbReference type="PRINTS" id="PR00359">
    <property type="entry name" value="BP450"/>
</dbReference>
<gene>
    <name evidence="7" type="ORF">METZ01_LOCUS27320</name>
</gene>
<evidence type="ECO:0000256" key="6">
    <source>
        <dbReference type="ARBA" id="ARBA00023033"/>
    </source>
</evidence>
<proteinExistence type="inferred from homology"/>
<name>A0A381Q546_9ZZZZ</name>
<dbReference type="GO" id="GO:0008395">
    <property type="term" value="F:steroid hydroxylase activity"/>
    <property type="evidence" value="ECO:0007669"/>
    <property type="project" value="TreeGrafter"/>
</dbReference>
<dbReference type="PROSITE" id="PS00086">
    <property type="entry name" value="CYTOCHROME_P450"/>
    <property type="match status" value="1"/>
</dbReference>
<organism evidence="7">
    <name type="scientific">marine metagenome</name>
    <dbReference type="NCBI Taxonomy" id="408172"/>
    <lineage>
        <taxon>unclassified sequences</taxon>
        <taxon>metagenomes</taxon>
        <taxon>ecological metagenomes</taxon>
    </lineage>
</organism>
<evidence type="ECO:0008006" key="8">
    <source>
        <dbReference type="Google" id="ProtNLM"/>
    </source>
</evidence>
<keyword evidence="3" id="KW-0479">Metal-binding</keyword>
<reference evidence="7" key="1">
    <citation type="submission" date="2018-05" db="EMBL/GenBank/DDBJ databases">
        <authorList>
            <person name="Lanie J.A."/>
            <person name="Ng W.-L."/>
            <person name="Kazmierczak K.M."/>
            <person name="Andrzejewski T.M."/>
            <person name="Davidsen T.M."/>
            <person name="Wayne K.J."/>
            <person name="Tettelin H."/>
            <person name="Glass J.I."/>
            <person name="Rusch D."/>
            <person name="Podicherti R."/>
            <person name="Tsui H.-C.T."/>
            <person name="Winkler M.E."/>
        </authorList>
    </citation>
    <scope>NUCLEOTIDE SEQUENCE</scope>
</reference>
<dbReference type="PRINTS" id="PR00385">
    <property type="entry name" value="P450"/>
</dbReference>
<dbReference type="EMBL" id="UINC01001212">
    <property type="protein sequence ID" value="SUZ74466.1"/>
    <property type="molecule type" value="Genomic_DNA"/>
</dbReference>
<dbReference type="PANTHER" id="PTHR46696:SF4">
    <property type="entry name" value="BIOTIN BIOSYNTHESIS CYTOCHROME P450"/>
    <property type="match status" value="1"/>
</dbReference>
<dbReference type="FunFam" id="1.10.630.10:FF:000018">
    <property type="entry name" value="Cytochrome P450 monooxygenase"/>
    <property type="match status" value="1"/>
</dbReference>
<dbReference type="GO" id="GO:0006707">
    <property type="term" value="P:cholesterol catabolic process"/>
    <property type="evidence" value="ECO:0007669"/>
    <property type="project" value="TreeGrafter"/>
</dbReference>
<dbReference type="CDD" id="cd11033">
    <property type="entry name" value="CYP142-like"/>
    <property type="match status" value="1"/>
</dbReference>
<dbReference type="Gene3D" id="1.10.630.10">
    <property type="entry name" value="Cytochrome P450"/>
    <property type="match status" value="1"/>
</dbReference>
<protein>
    <recommendedName>
        <fullName evidence="8">Cytochrome P450</fullName>
    </recommendedName>
</protein>
<accession>A0A381Q546</accession>
<dbReference type="GO" id="GO:0036199">
    <property type="term" value="F:cholest-4-en-3-one 26-monooxygenase activity"/>
    <property type="evidence" value="ECO:0007669"/>
    <property type="project" value="TreeGrafter"/>
</dbReference>
<dbReference type="InterPro" id="IPR036396">
    <property type="entry name" value="Cyt_P450_sf"/>
</dbReference>
<dbReference type="PANTHER" id="PTHR46696">
    <property type="entry name" value="P450, PUTATIVE (EUROFUNG)-RELATED"/>
    <property type="match status" value="1"/>
</dbReference>
<keyword evidence="2" id="KW-0349">Heme</keyword>
<evidence type="ECO:0000313" key="7">
    <source>
        <dbReference type="EMBL" id="SUZ74466.1"/>
    </source>
</evidence>
<dbReference type="GO" id="GO:0005506">
    <property type="term" value="F:iron ion binding"/>
    <property type="evidence" value="ECO:0007669"/>
    <property type="project" value="InterPro"/>
</dbReference>
<comment type="similarity">
    <text evidence="1">Belongs to the cytochrome P450 family.</text>
</comment>
<keyword evidence="6" id="KW-0503">Monooxygenase</keyword>
<dbReference type="GO" id="GO:0020037">
    <property type="term" value="F:heme binding"/>
    <property type="evidence" value="ECO:0007669"/>
    <property type="project" value="InterPro"/>
</dbReference>
<dbReference type="InterPro" id="IPR002397">
    <property type="entry name" value="Cyt_P450_B"/>
</dbReference>
<evidence type="ECO:0000256" key="3">
    <source>
        <dbReference type="ARBA" id="ARBA00022723"/>
    </source>
</evidence>
<evidence type="ECO:0000256" key="4">
    <source>
        <dbReference type="ARBA" id="ARBA00023002"/>
    </source>
</evidence>
<dbReference type="SUPFAM" id="SSF48264">
    <property type="entry name" value="Cytochrome P450"/>
    <property type="match status" value="1"/>
</dbReference>
<evidence type="ECO:0000256" key="1">
    <source>
        <dbReference type="ARBA" id="ARBA00010617"/>
    </source>
</evidence>
<evidence type="ECO:0000256" key="2">
    <source>
        <dbReference type="ARBA" id="ARBA00022617"/>
    </source>
</evidence>
<dbReference type="InterPro" id="IPR017972">
    <property type="entry name" value="Cyt_P450_CS"/>
</dbReference>
<dbReference type="InterPro" id="IPR001128">
    <property type="entry name" value="Cyt_P450"/>
</dbReference>
<evidence type="ECO:0000256" key="5">
    <source>
        <dbReference type="ARBA" id="ARBA00023004"/>
    </source>
</evidence>
<keyword evidence="5" id="KW-0408">Iron</keyword>
<dbReference type="AlphaFoldDB" id="A0A381Q546"/>
<sequence length="415" mass="48080">MNKHDYREIAYAETYTNEKKLHSIFSAMRRDDPVTWIEPENFRPFWALTKHDDITEIEKLNESFINDPRTTLTNIPTEQAIKDFTGGSHILVRTLVHMDNPDHRIYRALTQKWFSPPNLVTLKEKIRNIAKNYVNQMIEMGNECDFVKDIAIFYPLRVIMSILGVPEEDEHKMLRLTQELFGGEDEEMMRQKDEPGFDSNSNVISDLFEYFTALTEERRKNPTDDVASIIANAKIDDQPINHLEALSYYVLIATAGHDTTSSATAGGLLALIENNDEFIKLRSDPSLMPLAVEEMIRWVTPVKNFFRTAKEDYKLRDQNIRKNDSVLLCYPSGNRDEEIFDDPFNFKVDRNPNKHLAFGHGAHLCLGKHLAKMEMEIFYEELFKVLKDIEINGKPQWVKASFVSGLKSLPITYSY</sequence>